<dbReference type="EMBL" id="MTAB01000001">
    <property type="protein sequence ID" value="OSI25330.1"/>
    <property type="molecule type" value="Genomic_DNA"/>
</dbReference>
<evidence type="ECO:0000313" key="7">
    <source>
        <dbReference type="EMBL" id="OSI25330.1"/>
    </source>
</evidence>
<evidence type="ECO:0000256" key="1">
    <source>
        <dbReference type="ARBA" id="ARBA00007074"/>
    </source>
</evidence>
<evidence type="ECO:0000313" key="9">
    <source>
        <dbReference type="Proteomes" id="UP000193303"/>
    </source>
</evidence>
<dbReference type="InterPro" id="IPR051202">
    <property type="entry name" value="Peptidase_C40"/>
</dbReference>
<accession>A0A1X3DM14</accession>
<dbReference type="RefSeq" id="WP_054600648.1">
    <property type="nucleotide sequence ID" value="NZ_CP091509.1"/>
</dbReference>
<evidence type="ECO:0000256" key="3">
    <source>
        <dbReference type="ARBA" id="ARBA00022801"/>
    </source>
</evidence>
<reference evidence="7 10" key="2">
    <citation type="submission" date="2017-01" db="EMBL/GenBank/DDBJ databases">
        <authorList>
            <person name="Wolfgang W.J."/>
            <person name="Cole J."/>
            <person name="Wroblewski D."/>
            <person name="Mcginnis J."/>
            <person name="Musser K.A."/>
        </authorList>
    </citation>
    <scope>NUCLEOTIDE SEQUENCE</scope>
    <source>
        <strain evidence="7">124861</strain>
        <strain evidence="8 10">93087</strain>
    </source>
</reference>
<dbReference type="SUPFAM" id="SSF54001">
    <property type="entry name" value="Cysteine proteinases"/>
    <property type="match status" value="1"/>
</dbReference>
<evidence type="ECO:0000256" key="2">
    <source>
        <dbReference type="ARBA" id="ARBA00022670"/>
    </source>
</evidence>
<reference evidence="9" key="1">
    <citation type="submission" date="2017-01" db="EMBL/GenBank/DDBJ databases">
        <authorList>
            <person name="Mah S.A."/>
            <person name="Swanson W.J."/>
            <person name="Moy G.W."/>
            <person name="Vacquier V.D."/>
        </authorList>
    </citation>
    <scope>NUCLEOTIDE SEQUENCE [LARGE SCALE GENOMIC DNA]</scope>
    <source>
        <strain evidence="9">124861</strain>
    </source>
</reference>
<dbReference type="InterPro" id="IPR000064">
    <property type="entry name" value="NLP_P60_dom"/>
</dbReference>
<dbReference type="GO" id="GO:0006508">
    <property type="term" value="P:proteolysis"/>
    <property type="evidence" value="ECO:0007669"/>
    <property type="project" value="UniProtKB-KW"/>
</dbReference>
<sequence length="194" mass="21654">MNQWKQWCSAVFATVCLMLSGMGAAQADEIESLLRLQGQQNSQYKAVEVVNDEKSVPITRRDADDLIGSAMGLLGVAYRYGGTSASTGFDCSGFMQHIFKRSMQISLPRTSAEQARMGEHVSRSNLQPGDMVFFRTMGGGRISHVGLYIGNNRFIHAPRSGKRIEITSLSNKYWNSKYAFGRRVKKNDPSRFLN</sequence>
<dbReference type="PROSITE" id="PS51935">
    <property type="entry name" value="NLPC_P60"/>
    <property type="match status" value="1"/>
</dbReference>
<dbReference type="AlphaFoldDB" id="A0A1X3DM14"/>
<dbReference type="EMBL" id="MTAC01000003">
    <property type="protein sequence ID" value="OSI36479.1"/>
    <property type="molecule type" value="Genomic_DNA"/>
</dbReference>
<evidence type="ECO:0000313" key="8">
    <source>
        <dbReference type="EMBL" id="OSI36479.1"/>
    </source>
</evidence>
<protein>
    <recommendedName>
        <fullName evidence="6">NlpC/P60 domain-containing protein</fullName>
    </recommendedName>
</protein>
<dbReference type="PANTHER" id="PTHR47053:SF1">
    <property type="entry name" value="MUREIN DD-ENDOPEPTIDASE MEPH-RELATED"/>
    <property type="match status" value="1"/>
</dbReference>
<name>A0A1X3DM14_9NEIS</name>
<keyword evidence="5" id="KW-0732">Signal</keyword>
<feature type="signal peptide" evidence="5">
    <location>
        <begin position="1"/>
        <end position="27"/>
    </location>
</feature>
<proteinExistence type="inferred from homology"/>
<dbReference type="Proteomes" id="UP000193303">
    <property type="component" value="Unassembled WGS sequence"/>
</dbReference>
<dbReference type="Pfam" id="PF00877">
    <property type="entry name" value="NLPC_P60"/>
    <property type="match status" value="1"/>
</dbReference>
<keyword evidence="4" id="KW-0788">Thiol protease</keyword>
<comment type="similarity">
    <text evidence="1">Belongs to the peptidase C40 family.</text>
</comment>
<keyword evidence="2" id="KW-0645">Protease</keyword>
<feature type="chain" id="PRO_5010854876" description="NlpC/P60 domain-containing protein" evidence="5">
    <location>
        <begin position="28"/>
        <end position="194"/>
    </location>
</feature>
<keyword evidence="3" id="KW-0378">Hydrolase</keyword>
<keyword evidence="10" id="KW-1185">Reference proteome</keyword>
<feature type="domain" description="NlpC/P60" evidence="6">
    <location>
        <begin position="60"/>
        <end position="185"/>
    </location>
</feature>
<dbReference type="PANTHER" id="PTHR47053">
    <property type="entry name" value="MUREIN DD-ENDOPEPTIDASE MEPH-RELATED"/>
    <property type="match status" value="1"/>
</dbReference>
<comment type="caution">
    <text evidence="7">The sequence shown here is derived from an EMBL/GenBank/DDBJ whole genome shotgun (WGS) entry which is preliminary data.</text>
</comment>
<evidence type="ECO:0000256" key="4">
    <source>
        <dbReference type="ARBA" id="ARBA00022807"/>
    </source>
</evidence>
<evidence type="ECO:0000256" key="5">
    <source>
        <dbReference type="SAM" id="SignalP"/>
    </source>
</evidence>
<dbReference type="GO" id="GO:0008234">
    <property type="term" value="F:cysteine-type peptidase activity"/>
    <property type="evidence" value="ECO:0007669"/>
    <property type="project" value="UniProtKB-KW"/>
</dbReference>
<organism evidence="7 9">
    <name type="scientific">Neisseria dumasiana</name>
    <dbReference type="NCBI Taxonomy" id="1931275"/>
    <lineage>
        <taxon>Bacteria</taxon>
        <taxon>Pseudomonadati</taxon>
        <taxon>Pseudomonadota</taxon>
        <taxon>Betaproteobacteria</taxon>
        <taxon>Neisseriales</taxon>
        <taxon>Neisseriaceae</taxon>
        <taxon>Neisseria</taxon>
    </lineage>
</organism>
<dbReference type="OrthoDB" id="9807055at2"/>
<dbReference type="InterPro" id="IPR038765">
    <property type="entry name" value="Papain-like_cys_pep_sf"/>
</dbReference>
<evidence type="ECO:0000313" key="10">
    <source>
        <dbReference type="Proteomes" id="UP000193346"/>
    </source>
</evidence>
<dbReference type="Gene3D" id="3.90.1720.10">
    <property type="entry name" value="endopeptidase domain like (from Nostoc punctiforme)"/>
    <property type="match status" value="1"/>
</dbReference>
<evidence type="ECO:0000259" key="6">
    <source>
        <dbReference type="PROSITE" id="PS51935"/>
    </source>
</evidence>
<dbReference type="Proteomes" id="UP000193346">
    <property type="component" value="Unassembled WGS sequence"/>
</dbReference>
<gene>
    <name evidence="7" type="ORF">BV912_00175</name>
    <name evidence="8" type="ORF">BV913_01830</name>
</gene>
<dbReference type="STRING" id="1931275.BV914_03185"/>